<keyword evidence="1" id="KW-0472">Membrane</keyword>
<proteinExistence type="predicted"/>
<evidence type="ECO:0000256" key="1">
    <source>
        <dbReference type="SAM" id="Phobius"/>
    </source>
</evidence>
<keyword evidence="1" id="KW-1133">Transmembrane helix</keyword>
<protein>
    <submittedName>
        <fullName evidence="2">Uncharacterized protein</fullName>
    </submittedName>
</protein>
<name>A0A0E9WS59_ANGAN</name>
<dbReference type="AlphaFoldDB" id="A0A0E9WS59"/>
<organism evidence="2">
    <name type="scientific">Anguilla anguilla</name>
    <name type="common">European freshwater eel</name>
    <name type="synonym">Muraena anguilla</name>
    <dbReference type="NCBI Taxonomy" id="7936"/>
    <lineage>
        <taxon>Eukaryota</taxon>
        <taxon>Metazoa</taxon>
        <taxon>Chordata</taxon>
        <taxon>Craniata</taxon>
        <taxon>Vertebrata</taxon>
        <taxon>Euteleostomi</taxon>
        <taxon>Actinopterygii</taxon>
        <taxon>Neopterygii</taxon>
        <taxon>Teleostei</taxon>
        <taxon>Anguilliformes</taxon>
        <taxon>Anguillidae</taxon>
        <taxon>Anguilla</taxon>
    </lineage>
</organism>
<reference evidence="2" key="1">
    <citation type="submission" date="2014-11" db="EMBL/GenBank/DDBJ databases">
        <authorList>
            <person name="Amaro Gonzalez C."/>
        </authorList>
    </citation>
    <scope>NUCLEOTIDE SEQUENCE</scope>
</reference>
<feature type="transmembrane region" description="Helical" evidence="1">
    <location>
        <begin position="12"/>
        <end position="34"/>
    </location>
</feature>
<dbReference type="EMBL" id="GBXM01016197">
    <property type="protein sequence ID" value="JAH92380.1"/>
    <property type="molecule type" value="Transcribed_RNA"/>
</dbReference>
<reference evidence="2" key="2">
    <citation type="journal article" date="2015" name="Fish Shellfish Immunol.">
        <title>Early steps in the European eel (Anguilla anguilla)-Vibrio vulnificus interaction in the gills: Role of the RtxA13 toxin.</title>
        <authorList>
            <person name="Callol A."/>
            <person name="Pajuelo D."/>
            <person name="Ebbesson L."/>
            <person name="Teles M."/>
            <person name="MacKenzie S."/>
            <person name="Amaro C."/>
        </authorList>
    </citation>
    <scope>NUCLEOTIDE SEQUENCE</scope>
</reference>
<keyword evidence="1" id="KW-0812">Transmembrane</keyword>
<accession>A0A0E9WS59</accession>
<evidence type="ECO:0000313" key="2">
    <source>
        <dbReference type="EMBL" id="JAH92380.1"/>
    </source>
</evidence>
<sequence>MRLFNLSFSLKITPIIIPFSSFQSLNALVVFYALTQKCHVALNISGSKTI</sequence>